<dbReference type="Gene3D" id="3.80.10.10">
    <property type="entry name" value="Ribonuclease Inhibitor"/>
    <property type="match status" value="3"/>
</dbReference>
<keyword evidence="4" id="KW-0472">Membrane</keyword>
<dbReference type="InterPro" id="IPR001611">
    <property type="entry name" value="Leu-rich_rpt"/>
</dbReference>
<dbReference type="InterPro" id="IPR013210">
    <property type="entry name" value="LRR_N_plant-typ"/>
</dbReference>
<evidence type="ECO:0000256" key="3">
    <source>
        <dbReference type="ARBA" id="ARBA00022737"/>
    </source>
</evidence>
<evidence type="ECO:0000313" key="6">
    <source>
        <dbReference type="EMBL" id="CAD9558917.1"/>
    </source>
</evidence>
<feature type="domain" description="Leucine-rich repeat-containing N-terminal plant-type" evidence="5">
    <location>
        <begin position="381"/>
        <end position="415"/>
    </location>
</feature>
<dbReference type="EMBL" id="HBGY01002843">
    <property type="protein sequence ID" value="CAD9558917.1"/>
    <property type="molecule type" value="Transcribed_RNA"/>
</dbReference>
<comment type="subcellular location">
    <subcellularLocation>
        <location evidence="1">Membrane</location>
    </subcellularLocation>
</comment>
<accession>A0A6U2LCH1</accession>
<dbReference type="AlphaFoldDB" id="A0A6U2LCH1"/>
<keyword evidence="2" id="KW-0732">Signal</keyword>
<evidence type="ECO:0000313" key="8">
    <source>
        <dbReference type="EMBL" id="CAD9558920.1"/>
    </source>
</evidence>
<dbReference type="EMBL" id="HBGY01002846">
    <property type="protein sequence ID" value="CAD9558920.1"/>
    <property type="molecule type" value="Transcribed_RNA"/>
</dbReference>
<sequence>MEEEDFHSGMKKTHCGKRLGGANDTGIQSEIITDFIGSGLDVVQENLNYDATNKENFTVPDAEDEEEAISIVHAQLVDSASEKSDSELLLITDATEVPPLYKQKRVWCSTGVVAGAILLAVFLSKGSANQTSFQTAMPSVSNMPSPYPSASPTSNEDVQRNVLLSFFNLFGGENWTSSSGWGSRSSSNMCGWHGVSCGTDGFDDFVQELSLPANNLTGNIEDLSILSGLHFLRKLDLDSNSLSGNVTAISSVLAQMPNLKELDLRLNELTGIIVPELCGQTGDWPLRVDCDIECDCCKHEELCGGCTDVFGWVDSYGDSCIWYETNNACGTEGHAWGNDNHTANTACCECGGGELSWHNPFPSSAPSPGPTPVYYAEIWNALVSLYESTNGTNWVRNTNWLSDGQFCDWVGVQCSSEGDVVGIHMENNNMQGELPTEIGLLSTLDILAIDANSIHGAIPSELGLVTSLRYMYIFNNYFSGAIPTEIGQLKMLKELSVSYNDLTGPLPSELGLSENLSDIKVYNNHLTGIIPSELGLLASISSLYVETNSLTGQLPHEVCERRDINNGTLSSLSVDCGEVVCTCCTWCCVDGVGCTQVE</sequence>
<dbReference type="InterPro" id="IPR032675">
    <property type="entry name" value="LRR_dom_sf"/>
</dbReference>
<name>A0A6U2LCH1_9STRA</name>
<protein>
    <recommendedName>
        <fullName evidence="5">Leucine-rich repeat-containing N-terminal plant-type domain-containing protein</fullName>
    </recommendedName>
</protein>
<dbReference type="PANTHER" id="PTHR48010">
    <property type="entry name" value="OS05G0588300 PROTEIN"/>
    <property type="match status" value="1"/>
</dbReference>
<keyword evidence="3" id="KW-0677">Repeat</keyword>
<dbReference type="EMBL" id="HBGY01002844">
    <property type="protein sequence ID" value="CAD9558918.1"/>
    <property type="molecule type" value="Transcribed_RNA"/>
</dbReference>
<evidence type="ECO:0000313" key="7">
    <source>
        <dbReference type="EMBL" id="CAD9558918.1"/>
    </source>
</evidence>
<evidence type="ECO:0000256" key="2">
    <source>
        <dbReference type="ARBA" id="ARBA00022729"/>
    </source>
</evidence>
<proteinExistence type="predicted"/>
<dbReference type="EMBL" id="HBGY01002847">
    <property type="protein sequence ID" value="CAD9558922.1"/>
    <property type="molecule type" value="Transcribed_RNA"/>
</dbReference>
<feature type="domain" description="Leucine-rich repeat-containing N-terminal plant-type" evidence="5">
    <location>
        <begin position="159"/>
        <end position="197"/>
    </location>
</feature>
<dbReference type="GO" id="GO:0016020">
    <property type="term" value="C:membrane"/>
    <property type="evidence" value="ECO:0007669"/>
    <property type="project" value="UniProtKB-SubCell"/>
</dbReference>
<gene>
    <name evidence="6" type="ORF">LDAN0321_LOCUS1823</name>
    <name evidence="7" type="ORF">LDAN0321_LOCUS1824</name>
    <name evidence="8" type="ORF">LDAN0321_LOCUS1825</name>
    <name evidence="9" type="ORF">LDAN0321_LOCUS1826</name>
</gene>
<evidence type="ECO:0000259" key="5">
    <source>
        <dbReference type="Pfam" id="PF08263"/>
    </source>
</evidence>
<dbReference type="Pfam" id="PF08263">
    <property type="entry name" value="LRRNT_2"/>
    <property type="match status" value="2"/>
</dbReference>
<evidence type="ECO:0000256" key="4">
    <source>
        <dbReference type="ARBA" id="ARBA00023136"/>
    </source>
</evidence>
<evidence type="ECO:0000313" key="9">
    <source>
        <dbReference type="EMBL" id="CAD9558922.1"/>
    </source>
</evidence>
<reference evidence="8" key="1">
    <citation type="submission" date="2021-01" db="EMBL/GenBank/DDBJ databases">
        <authorList>
            <person name="Corre E."/>
            <person name="Pelletier E."/>
            <person name="Niang G."/>
            <person name="Scheremetjew M."/>
            <person name="Finn R."/>
            <person name="Kale V."/>
            <person name="Holt S."/>
            <person name="Cochrane G."/>
            <person name="Meng A."/>
            <person name="Brown T."/>
            <person name="Cohen L."/>
        </authorList>
    </citation>
    <scope>NUCLEOTIDE SEQUENCE</scope>
    <source>
        <strain evidence="8">B650</strain>
    </source>
</reference>
<dbReference type="SUPFAM" id="SSF52058">
    <property type="entry name" value="L domain-like"/>
    <property type="match status" value="2"/>
</dbReference>
<dbReference type="PANTHER" id="PTHR48010:SF96">
    <property type="entry name" value="OS05G0595800 PROTEIN"/>
    <property type="match status" value="1"/>
</dbReference>
<dbReference type="InterPro" id="IPR050994">
    <property type="entry name" value="At_inactive_RLKs"/>
</dbReference>
<dbReference type="Pfam" id="PF00560">
    <property type="entry name" value="LRR_1"/>
    <property type="match status" value="3"/>
</dbReference>
<organism evidence="8">
    <name type="scientific">Leptocylindrus danicus</name>
    <dbReference type="NCBI Taxonomy" id="163516"/>
    <lineage>
        <taxon>Eukaryota</taxon>
        <taxon>Sar</taxon>
        <taxon>Stramenopiles</taxon>
        <taxon>Ochrophyta</taxon>
        <taxon>Bacillariophyta</taxon>
        <taxon>Coscinodiscophyceae</taxon>
        <taxon>Chaetocerotophycidae</taxon>
        <taxon>Leptocylindrales</taxon>
        <taxon>Leptocylindraceae</taxon>
        <taxon>Leptocylindrus</taxon>
    </lineage>
</organism>
<evidence type="ECO:0000256" key="1">
    <source>
        <dbReference type="ARBA" id="ARBA00004370"/>
    </source>
</evidence>
<dbReference type="FunFam" id="3.80.10.10:FF:000400">
    <property type="entry name" value="Nuclear pore complex protein NUP107"/>
    <property type="match status" value="1"/>
</dbReference>